<gene>
    <name evidence="2" type="ORF">TTEB3V08_LOCUS10975</name>
</gene>
<organism evidence="2">
    <name type="scientific">Timema tahoe</name>
    <dbReference type="NCBI Taxonomy" id="61484"/>
    <lineage>
        <taxon>Eukaryota</taxon>
        <taxon>Metazoa</taxon>
        <taxon>Ecdysozoa</taxon>
        <taxon>Arthropoda</taxon>
        <taxon>Hexapoda</taxon>
        <taxon>Insecta</taxon>
        <taxon>Pterygota</taxon>
        <taxon>Neoptera</taxon>
        <taxon>Polyneoptera</taxon>
        <taxon>Phasmatodea</taxon>
        <taxon>Timematodea</taxon>
        <taxon>Timematoidea</taxon>
        <taxon>Timematidae</taxon>
        <taxon>Timema</taxon>
    </lineage>
</organism>
<reference evidence="2" key="1">
    <citation type="submission" date="2020-11" db="EMBL/GenBank/DDBJ databases">
        <authorList>
            <person name="Tran Van P."/>
        </authorList>
    </citation>
    <scope>NUCLEOTIDE SEQUENCE</scope>
</reference>
<feature type="region of interest" description="Disordered" evidence="1">
    <location>
        <begin position="92"/>
        <end position="112"/>
    </location>
</feature>
<dbReference type="EMBL" id="OE007226">
    <property type="protein sequence ID" value="CAD7463089.1"/>
    <property type="molecule type" value="Genomic_DNA"/>
</dbReference>
<dbReference type="AlphaFoldDB" id="A0A7R9IR54"/>
<evidence type="ECO:0000256" key="1">
    <source>
        <dbReference type="SAM" id="MobiDB-lite"/>
    </source>
</evidence>
<accession>A0A7R9IR54</accession>
<proteinExistence type="predicted"/>
<protein>
    <submittedName>
        <fullName evidence="2">Uncharacterized protein</fullName>
    </submittedName>
</protein>
<evidence type="ECO:0000313" key="2">
    <source>
        <dbReference type="EMBL" id="CAD7463089.1"/>
    </source>
</evidence>
<sequence length="181" mass="20316">MFPKAALEQVQSNLVPRLCHRQRCDRSRETLFLYAPEIFWSSRTVERKWILCVRVTVLRSGRPRGHIVPRATLNNTKNIHHLDFFEEGNSAPAPVEETADHDDPSGGSQAASPTVAVSSWKHILLSYGKILYEDYLGKRGYCGEAKATFFLSRMNSLVGGKIADLQPHRNGSFLCPPPLPT</sequence>
<name>A0A7R9IR54_9NEOP</name>